<organism evidence="5 6">
    <name type="scientific">Rotaria sordida</name>
    <dbReference type="NCBI Taxonomy" id="392033"/>
    <lineage>
        <taxon>Eukaryota</taxon>
        <taxon>Metazoa</taxon>
        <taxon>Spiralia</taxon>
        <taxon>Gnathifera</taxon>
        <taxon>Rotifera</taxon>
        <taxon>Eurotatoria</taxon>
        <taxon>Bdelloidea</taxon>
        <taxon>Philodinida</taxon>
        <taxon>Philodinidae</taxon>
        <taxon>Rotaria</taxon>
    </lineage>
</organism>
<dbReference type="PANTHER" id="PTHR14362">
    <property type="entry name" value="COILED-COIL DOMAIN-CONTAINING PROTEIN 81"/>
    <property type="match status" value="1"/>
</dbReference>
<dbReference type="Proteomes" id="UP000663889">
    <property type="component" value="Unassembled WGS sequence"/>
</dbReference>
<dbReference type="InterPro" id="IPR028034">
    <property type="entry name" value="HU-CCDC81"/>
</dbReference>
<keyword evidence="1" id="KW-0175">Coiled coil</keyword>
<reference evidence="5" key="1">
    <citation type="submission" date="2021-02" db="EMBL/GenBank/DDBJ databases">
        <authorList>
            <person name="Nowell W R."/>
        </authorList>
    </citation>
    <scope>NUCLEOTIDE SEQUENCE</scope>
</reference>
<comment type="caution">
    <text evidence="5">The sequence shown here is derived from an EMBL/GenBank/DDBJ whole genome shotgun (WGS) entry which is preliminary data.</text>
</comment>
<dbReference type="GO" id="GO:0003677">
    <property type="term" value="F:DNA binding"/>
    <property type="evidence" value="ECO:0007669"/>
    <property type="project" value="InterPro"/>
</dbReference>
<dbReference type="InterPro" id="IPR010992">
    <property type="entry name" value="IHF-like_DNA-bd_dom_sf"/>
</dbReference>
<proteinExistence type="predicted"/>
<evidence type="ECO:0000256" key="2">
    <source>
        <dbReference type="SAM" id="MobiDB-lite"/>
    </source>
</evidence>
<dbReference type="Pfam" id="PF14908">
    <property type="entry name" value="HU-CCDC81_euk_1"/>
    <property type="match status" value="1"/>
</dbReference>
<feature type="region of interest" description="Disordered" evidence="2">
    <location>
        <begin position="257"/>
        <end position="279"/>
    </location>
</feature>
<sequence length="736" mass="85501">MTDNINKLSQNIDGNKQQQTAASIVNLTDDDVIKIWDAVSAFIESYMKQSKGIIIPGFGTFSFIHKRIDVGNNKFLLIQRPAFVLSEKVAQTHSLKYTHYPINGSIPIHPLNYFYIQTQTIYTRDQIERCVKHVLQVFNRSIVAQRNVEFTFSHIGKLHIRNGKVKMKFFKDFINSVDENGGKHIIDNMCNRPHTCDSVMSEREATRPPSSSNVILPRLNSRIGNSSMQVIQEENQIDDEDQEQLQQDIIRVKNDDFKLPPLTETSGEPMNSTTTSLSSNVIKTTGTGTSIDSIVPIASLFSSTDFVQPSATIKKTPPPPPPYTPMKRLVSVHQTEQENEQTSINPPIIRSTNESISSLGFTRSGTDRISARDRISSSLNVYPQQYQHILTKPLTSCDQHDMNQELCSVCHQRAKRNIPVYLHEEKRIREAEEDKLLEEYQHNRDIEKQKQHEAAMKAAREEKQKIAAFNLGIAQATRAKKLERPQTTDIPRSIIFRKRVKTPPGYIRQKDFAKQLETQIKLKQDEQHSEKRDKDFIERLEQIQLAESLAQERDNYFKNKRRHQEELKNALDNQIRNKPAELPTCESETPYFGLHDVSTEQLQERRLHAIEIVRQQKDLIEQRQRQQLLKQIRDQEYELKILNTIKKDLLSDNHERNRRDLTIRKDLETNWIEATNEKHKHDQDEKMFLKAPQGVLIHEQCDQYKRCVQCQRNLNNQGKSNFWKDTRYIPGTHIMV</sequence>
<evidence type="ECO:0000313" key="5">
    <source>
        <dbReference type="EMBL" id="CAF0995995.1"/>
    </source>
</evidence>
<feature type="domain" description="CCDC81 HU" evidence="4">
    <location>
        <begin position="107"/>
        <end position="180"/>
    </location>
</feature>
<accession>A0A814GGH4</accession>
<dbReference type="InterPro" id="IPR040673">
    <property type="entry name" value="CCDC81_HU_dom_2"/>
</dbReference>
<evidence type="ECO:0008006" key="7">
    <source>
        <dbReference type="Google" id="ProtNLM"/>
    </source>
</evidence>
<feature type="coiled-coil region" evidence="1">
    <location>
        <begin position="513"/>
        <end position="573"/>
    </location>
</feature>
<dbReference type="AlphaFoldDB" id="A0A814GGH4"/>
<feature type="compositionally biased region" description="Polar residues" evidence="2">
    <location>
        <begin position="263"/>
        <end position="279"/>
    </location>
</feature>
<dbReference type="SUPFAM" id="SSF47729">
    <property type="entry name" value="IHF-like DNA-binding proteins"/>
    <property type="match status" value="1"/>
</dbReference>
<evidence type="ECO:0000313" key="6">
    <source>
        <dbReference type="Proteomes" id="UP000663889"/>
    </source>
</evidence>
<dbReference type="EMBL" id="CAJNOU010000433">
    <property type="protein sequence ID" value="CAF0995995.1"/>
    <property type="molecule type" value="Genomic_DNA"/>
</dbReference>
<dbReference type="InterPro" id="IPR026295">
    <property type="entry name" value="CCD81"/>
</dbReference>
<evidence type="ECO:0000259" key="4">
    <source>
        <dbReference type="Pfam" id="PF18289"/>
    </source>
</evidence>
<protein>
    <recommendedName>
        <fullName evidence="7">CCDC81 HU domain-containing protein</fullName>
    </recommendedName>
</protein>
<dbReference type="GO" id="GO:0005815">
    <property type="term" value="C:microtubule organizing center"/>
    <property type="evidence" value="ECO:0007669"/>
    <property type="project" value="TreeGrafter"/>
</dbReference>
<name>A0A814GGH4_9BILA</name>
<evidence type="ECO:0000256" key="1">
    <source>
        <dbReference type="SAM" id="Coils"/>
    </source>
</evidence>
<feature type="domain" description="CCDC81 HU" evidence="3">
    <location>
        <begin position="15"/>
        <end position="96"/>
    </location>
</feature>
<gene>
    <name evidence="5" type="ORF">SEV965_LOCUS10531</name>
</gene>
<dbReference type="PANTHER" id="PTHR14362:SF2">
    <property type="entry name" value="COILED-COIL DOMAIN-CONTAINING PROTEIN 81"/>
    <property type="match status" value="1"/>
</dbReference>
<dbReference type="Pfam" id="PF18289">
    <property type="entry name" value="HU-CCDC81_euk_2"/>
    <property type="match status" value="1"/>
</dbReference>
<evidence type="ECO:0000259" key="3">
    <source>
        <dbReference type="Pfam" id="PF14908"/>
    </source>
</evidence>